<dbReference type="NCBIfam" id="TIGR01509">
    <property type="entry name" value="HAD-SF-IA-v3"/>
    <property type="match status" value="1"/>
</dbReference>
<evidence type="ECO:0000256" key="3">
    <source>
        <dbReference type="ARBA" id="ARBA00006171"/>
    </source>
</evidence>
<dbReference type="Proteomes" id="UP000251241">
    <property type="component" value="Unassembled WGS sequence"/>
</dbReference>
<dbReference type="SFLD" id="SFLDG01135">
    <property type="entry name" value="C1.5.6:_HAD__Beta-PGM__Phospha"/>
    <property type="match status" value="1"/>
</dbReference>
<reference evidence="5 6" key="1">
    <citation type="submission" date="2018-06" db="EMBL/GenBank/DDBJ databases">
        <authorList>
            <consortium name="Pathogen Informatics"/>
            <person name="Doyle S."/>
        </authorList>
    </citation>
    <scope>NUCLEOTIDE SEQUENCE [LARGE SCALE GENOMIC DNA]</scope>
    <source>
        <strain evidence="5 6">NCTC11343</strain>
    </source>
</reference>
<gene>
    <name evidence="5" type="primary">gph</name>
    <name evidence="5" type="ORF">NCTC11343_01161</name>
</gene>
<name>A0A2X2KR44_SPHMU</name>
<proteinExistence type="inferred from homology"/>
<dbReference type="GeneID" id="97183496"/>
<dbReference type="GO" id="GO:0008967">
    <property type="term" value="F:phosphoglycolate phosphatase activity"/>
    <property type="evidence" value="ECO:0007669"/>
    <property type="project" value="UniProtKB-EC"/>
</dbReference>
<sequence>MKLIIFDLDGTLLDTLQDLGDSCNAILEQHGYPTHPLVAYKKFVGNGVQKLIERALPEEARTAETITVLLGAFKSYYEQKPVSYTRPYPGIVSLLQELKSLGYLISVASNKYHEAVIPLMQQYFPDIPFDLVLGHRAGHPAKPDPAIVLDSLETLGVNKQNCLYVGDSSVDMDTANNAGVTAIGVTWGFRDEDELRQHGAKYIINTPRELLNITATTQI</sequence>
<dbReference type="Pfam" id="PF13419">
    <property type="entry name" value="HAD_2"/>
    <property type="match status" value="1"/>
</dbReference>
<dbReference type="InterPro" id="IPR036412">
    <property type="entry name" value="HAD-like_sf"/>
</dbReference>
<dbReference type="InterPro" id="IPR023214">
    <property type="entry name" value="HAD_sf"/>
</dbReference>
<evidence type="ECO:0000313" key="6">
    <source>
        <dbReference type="Proteomes" id="UP000251241"/>
    </source>
</evidence>
<evidence type="ECO:0000256" key="2">
    <source>
        <dbReference type="ARBA" id="ARBA00004818"/>
    </source>
</evidence>
<comment type="similarity">
    <text evidence="3">Belongs to the HAD-like hydrolase superfamily. CbbY/CbbZ/Gph/YieH family.</text>
</comment>
<dbReference type="InterPro" id="IPR041492">
    <property type="entry name" value="HAD_2"/>
</dbReference>
<organism evidence="5 6">
    <name type="scientific">Sphingobacterium multivorum</name>
    <dbReference type="NCBI Taxonomy" id="28454"/>
    <lineage>
        <taxon>Bacteria</taxon>
        <taxon>Pseudomonadati</taxon>
        <taxon>Bacteroidota</taxon>
        <taxon>Sphingobacteriia</taxon>
        <taxon>Sphingobacteriales</taxon>
        <taxon>Sphingobacteriaceae</taxon>
        <taxon>Sphingobacterium</taxon>
    </lineage>
</organism>
<dbReference type="EMBL" id="UAUU01000002">
    <property type="protein sequence ID" value="SPZ84619.1"/>
    <property type="molecule type" value="Genomic_DNA"/>
</dbReference>
<dbReference type="RefSeq" id="WP_112374022.1">
    <property type="nucleotide sequence ID" value="NZ_CP069793.1"/>
</dbReference>
<dbReference type="InterPro" id="IPR023198">
    <property type="entry name" value="PGP-like_dom2"/>
</dbReference>
<evidence type="ECO:0000256" key="4">
    <source>
        <dbReference type="ARBA" id="ARBA00013078"/>
    </source>
</evidence>
<dbReference type="PANTHER" id="PTHR43434:SF1">
    <property type="entry name" value="PHOSPHOGLYCOLATE PHOSPHATASE"/>
    <property type="match status" value="1"/>
</dbReference>
<dbReference type="FunFam" id="3.40.50.1000:FF:000022">
    <property type="entry name" value="Phosphoglycolate phosphatase"/>
    <property type="match status" value="1"/>
</dbReference>
<protein>
    <recommendedName>
        <fullName evidence="4">phosphoglycolate phosphatase</fullName>
        <ecNumber evidence="4">3.1.3.18</ecNumber>
    </recommendedName>
</protein>
<evidence type="ECO:0000256" key="1">
    <source>
        <dbReference type="ARBA" id="ARBA00000830"/>
    </source>
</evidence>
<comment type="catalytic activity">
    <reaction evidence="1">
        <text>2-phosphoglycolate + H2O = glycolate + phosphate</text>
        <dbReference type="Rhea" id="RHEA:14369"/>
        <dbReference type="ChEBI" id="CHEBI:15377"/>
        <dbReference type="ChEBI" id="CHEBI:29805"/>
        <dbReference type="ChEBI" id="CHEBI:43474"/>
        <dbReference type="ChEBI" id="CHEBI:58033"/>
        <dbReference type="EC" id="3.1.3.18"/>
    </reaction>
</comment>
<dbReference type="NCBIfam" id="TIGR01549">
    <property type="entry name" value="HAD-SF-IA-v1"/>
    <property type="match status" value="1"/>
</dbReference>
<keyword evidence="5" id="KW-0378">Hydrolase</keyword>
<dbReference type="EC" id="3.1.3.18" evidence="4"/>
<evidence type="ECO:0000313" key="5">
    <source>
        <dbReference type="EMBL" id="SPZ84619.1"/>
    </source>
</evidence>
<dbReference type="AlphaFoldDB" id="A0A2X2KR44"/>
<dbReference type="Gene3D" id="3.40.50.1000">
    <property type="entry name" value="HAD superfamily/HAD-like"/>
    <property type="match status" value="1"/>
</dbReference>
<dbReference type="PANTHER" id="PTHR43434">
    <property type="entry name" value="PHOSPHOGLYCOLATE PHOSPHATASE"/>
    <property type="match status" value="1"/>
</dbReference>
<dbReference type="SFLD" id="SFLDS00003">
    <property type="entry name" value="Haloacid_Dehalogenase"/>
    <property type="match status" value="1"/>
</dbReference>
<dbReference type="InterPro" id="IPR006439">
    <property type="entry name" value="HAD-SF_hydro_IA"/>
</dbReference>
<accession>A0A2X2KR44</accession>
<dbReference type="PRINTS" id="PR00413">
    <property type="entry name" value="HADHALOGNASE"/>
</dbReference>
<dbReference type="GO" id="GO:0006281">
    <property type="term" value="P:DNA repair"/>
    <property type="evidence" value="ECO:0007669"/>
    <property type="project" value="TreeGrafter"/>
</dbReference>
<dbReference type="GO" id="GO:0005829">
    <property type="term" value="C:cytosol"/>
    <property type="evidence" value="ECO:0007669"/>
    <property type="project" value="TreeGrafter"/>
</dbReference>
<dbReference type="SFLD" id="SFLDG01129">
    <property type="entry name" value="C1.5:_HAD__Beta-PGM__Phosphata"/>
    <property type="match status" value="1"/>
</dbReference>
<comment type="pathway">
    <text evidence="2">Organic acid metabolism; glycolate biosynthesis; glycolate from 2-phosphoglycolate: step 1/1.</text>
</comment>
<dbReference type="SUPFAM" id="SSF56784">
    <property type="entry name" value="HAD-like"/>
    <property type="match status" value="1"/>
</dbReference>
<dbReference type="InterPro" id="IPR050155">
    <property type="entry name" value="HAD-like_hydrolase_sf"/>
</dbReference>
<dbReference type="Gene3D" id="1.10.150.240">
    <property type="entry name" value="Putative phosphatase, domain 2"/>
    <property type="match status" value="1"/>
</dbReference>